<dbReference type="EMBL" id="JFHC01000083">
    <property type="protein sequence ID" value="KDR38598.1"/>
    <property type="molecule type" value="Genomic_DNA"/>
</dbReference>
<feature type="transmembrane region" description="Helical" evidence="6">
    <location>
        <begin position="327"/>
        <end position="350"/>
    </location>
</feature>
<dbReference type="InterPro" id="IPR000849">
    <property type="entry name" value="Sugar_P_transporter"/>
</dbReference>
<feature type="domain" description="Major facilitator superfamily (MFS) profile" evidence="7">
    <location>
        <begin position="14"/>
        <end position="417"/>
    </location>
</feature>
<protein>
    <submittedName>
        <fullName evidence="8">MFS transporter</fullName>
    </submittedName>
</protein>
<dbReference type="InterPro" id="IPR050382">
    <property type="entry name" value="MFS_Na/Anion_cotransporter"/>
</dbReference>
<evidence type="ECO:0000256" key="2">
    <source>
        <dbReference type="ARBA" id="ARBA00022475"/>
    </source>
</evidence>
<feature type="transmembrane region" description="Helical" evidence="6">
    <location>
        <begin position="362"/>
        <end position="385"/>
    </location>
</feature>
<evidence type="ECO:0000256" key="1">
    <source>
        <dbReference type="ARBA" id="ARBA00004651"/>
    </source>
</evidence>
<feature type="transmembrane region" description="Helical" evidence="6">
    <location>
        <begin position="268"/>
        <end position="288"/>
    </location>
</feature>
<gene>
    <name evidence="8" type="ORF">BG61_39175</name>
</gene>
<evidence type="ECO:0000256" key="6">
    <source>
        <dbReference type="SAM" id="Phobius"/>
    </source>
</evidence>
<feature type="transmembrane region" description="Helical" evidence="6">
    <location>
        <begin position="169"/>
        <end position="188"/>
    </location>
</feature>
<feature type="transmembrane region" description="Helical" evidence="6">
    <location>
        <begin position="230"/>
        <end position="248"/>
    </location>
</feature>
<proteinExistence type="predicted"/>
<comment type="caution">
    <text evidence="8">The sequence shown here is derived from an EMBL/GenBank/DDBJ whole genome shotgun (WGS) entry which is preliminary data.</text>
</comment>
<keyword evidence="2" id="KW-1003">Cell membrane</keyword>
<dbReference type="PROSITE" id="PS50850">
    <property type="entry name" value="MFS"/>
    <property type="match status" value="1"/>
</dbReference>
<dbReference type="Pfam" id="PF07690">
    <property type="entry name" value="MFS_1"/>
    <property type="match status" value="1"/>
</dbReference>
<evidence type="ECO:0000313" key="8">
    <source>
        <dbReference type="EMBL" id="KDR38598.1"/>
    </source>
</evidence>
<evidence type="ECO:0000259" key="7">
    <source>
        <dbReference type="PROSITE" id="PS50850"/>
    </source>
</evidence>
<name>A0A069PD25_9BURK</name>
<feature type="transmembrane region" description="Helical" evidence="6">
    <location>
        <begin position="300"/>
        <end position="321"/>
    </location>
</feature>
<feature type="transmembrane region" description="Helical" evidence="6">
    <location>
        <begin position="79"/>
        <end position="99"/>
    </location>
</feature>
<dbReference type="Proteomes" id="UP000027466">
    <property type="component" value="Unassembled WGS sequence"/>
</dbReference>
<dbReference type="RefSeq" id="WP_035935815.1">
    <property type="nucleotide sequence ID" value="NZ_CADFFX010000002.1"/>
</dbReference>
<reference evidence="8 9" key="1">
    <citation type="submission" date="2014-03" db="EMBL/GenBank/DDBJ databases">
        <title>Draft Genome Sequences of Four Burkholderia Strains.</title>
        <authorList>
            <person name="Liu X.Y."/>
            <person name="Li C.X."/>
            <person name="Xu J.H."/>
        </authorList>
    </citation>
    <scope>NUCLEOTIDE SEQUENCE [LARGE SCALE GENOMIC DNA]</scope>
    <source>
        <strain evidence="8 9">DSM 50014</strain>
    </source>
</reference>
<keyword evidence="5 6" id="KW-0472">Membrane</keyword>
<dbReference type="CDD" id="cd17319">
    <property type="entry name" value="MFS_ExuT_GudP_like"/>
    <property type="match status" value="1"/>
</dbReference>
<dbReference type="Gene3D" id="1.20.1250.20">
    <property type="entry name" value="MFS general substrate transporter like domains"/>
    <property type="match status" value="2"/>
</dbReference>
<dbReference type="PANTHER" id="PTHR11662">
    <property type="entry name" value="SOLUTE CARRIER FAMILY 17"/>
    <property type="match status" value="1"/>
</dbReference>
<keyword evidence="3 6" id="KW-0812">Transmembrane</keyword>
<feature type="transmembrane region" description="Helical" evidence="6">
    <location>
        <begin position="52"/>
        <end position="72"/>
    </location>
</feature>
<accession>A0A069PD25</accession>
<sequence length="463" mass="50777">MEKHTRRVKTRHIILAVMCLMYFISYIDRVNIAVAGPLIRQEMGLTSAQLGLVFSAFAYPYAVMQIIGGWLADKYGPKIVLTVLSIIWGVATLATGFAGSVTMLVAMRFLLGIGEGGAFPTATRAFTYWMPVAERGFAQGITHSFARLGGAVTPPLVLAVVAVGGWRDAFLLLGVASLAWTVLYLCFFTNSPEQHRRITPEETAEIGYRAGDCERAKHAVTPWRKLVRRMWLVTFVDFCYGWLLWVYLTWLPSYLKESRGFDLKQLALFTALPLLAGVIGDTLGGVVSDRIFKATGRLRLARCSVLVVGMGGSLAFLLPMVSATDPLMAVLFLSASFFFLEITNPVLWTLPLDIAGKYAGTAGGMMNTGFGVAGMVSPVVFGYLIQTTGSYNVPFTISACLLAVGVVAALFIDTSKTVEADEERELARQEEEAPLGAMPAFSHAGQPVRMERHHLRRPLRWRK</sequence>
<evidence type="ECO:0000313" key="9">
    <source>
        <dbReference type="Proteomes" id="UP000027466"/>
    </source>
</evidence>
<evidence type="ECO:0000256" key="5">
    <source>
        <dbReference type="ARBA" id="ARBA00023136"/>
    </source>
</evidence>
<dbReference type="InterPro" id="IPR020846">
    <property type="entry name" value="MFS_dom"/>
</dbReference>
<keyword evidence="4 6" id="KW-1133">Transmembrane helix</keyword>
<dbReference type="PANTHER" id="PTHR11662:SF399">
    <property type="entry name" value="FI19708P1-RELATED"/>
    <property type="match status" value="1"/>
</dbReference>
<comment type="subcellular location">
    <subcellularLocation>
        <location evidence="1">Cell membrane</location>
        <topology evidence="1">Multi-pass membrane protein</topology>
    </subcellularLocation>
</comment>
<organism evidence="8 9">
    <name type="scientific">Caballeronia glathei</name>
    <dbReference type="NCBI Taxonomy" id="60547"/>
    <lineage>
        <taxon>Bacteria</taxon>
        <taxon>Pseudomonadati</taxon>
        <taxon>Pseudomonadota</taxon>
        <taxon>Betaproteobacteria</taxon>
        <taxon>Burkholderiales</taxon>
        <taxon>Burkholderiaceae</taxon>
        <taxon>Caballeronia</taxon>
    </lineage>
</organism>
<dbReference type="SUPFAM" id="SSF103473">
    <property type="entry name" value="MFS general substrate transporter"/>
    <property type="match status" value="1"/>
</dbReference>
<feature type="transmembrane region" description="Helical" evidence="6">
    <location>
        <begin position="391"/>
        <end position="412"/>
    </location>
</feature>
<dbReference type="STRING" id="60547.GCA_000751215_04578"/>
<dbReference type="GO" id="GO:0022857">
    <property type="term" value="F:transmembrane transporter activity"/>
    <property type="evidence" value="ECO:0007669"/>
    <property type="project" value="InterPro"/>
</dbReference>
<dbReference type="PIRSF" id="PIRSF002808">
    <property type="entry name" value="Hexose_phosphate_transp"/>
    <property type="match status" value="1"/>
</dbReference>
<dbReference type="AlphaFoldDB" id="A0A069PD25"/>
<evidence type="ECO:0000256" key="4">
    <source>
        <dbReference type="ARBA" id="ARBA00022989"/>
    </source>
</evidence>
<keyword evidence="9" id="KW-1185">Reference proteome</keyword>
<evidence type="ECO:0000256" key="3">
    <source>
        <dbReference type="ARBA" id="ARBA00022692"/>
    </source>
</evidence>
<feature type="transmembrane region" description="Helical" evidence="6">
    <location>
        <begin position="12"/>
        <end position="32"/>
    </location>
</feature>
<dbReference type="InterPro" id="IPR011701">
    <property type="entry name" value="MFS"/>
</dbReference>
<dbReference type="InterPro" id="IPR036259">
    <property type="entry name" value="MFS_trans_sf"/>
</dbReference>
<dbReference type="GO" id="GO:0005886">
    <property type="term" value="C:plasma membrane"/>
    <property type="evidence" value="ECO:0007669"/>
    <property type="project" value="UniProtKB-SubCell"/>
</dbReference>